<dbReference type="CDD" id="cd18126">
    <property type="entry name" value="GAPDH_I_C"/>
    <property type="match status" value="1"/>
</dbReference>
<keyword evidence="2 4" id="KW-0560">Oxidoreductase</keyword>
<evidence type="ECO:0000256" key="1">
    <source>
        <dbReference type="ARBA" id="ARBA00007406"/>
    </source>
</evidence>
<dbReference type="SMART" id="SM00846">
    <property type="entry name" value="Gp_dh_N"/>
    <property type="match status" value="1"/>
</dbReference>
<reference evidence="6 7" key="1">
    <citation type="submission" date="2018-05" db="EMBL/GenBank/DDBJ databases">
        <title>Salinimonas sp. HMF8227 Genome sequencing and assembly.</title>
        <authorList>
            <person name="Kang H."/>
            <person name="Kang J."/>
            <person name="Cha I."/>
            <person name="Kim H."/>
            <person name="Joh K."/>
        </authorList>
    </citation>
    <scope>NUCLEOTIDE SEQUENCE [LARGE SCALE GENOMIC DNA]</scope>
    <source>
        <strain evidence="6 7">HMF8227</strain>
    </source>
</reference>
<name>A0A2S2E597_9ALTE</name>
<dbReference type="EC" id="1.2.1.-" evidence="4"/>
<dbReference type="NCBIfam" id="TIGR01534">
    <property type="entry name" value="GAPDH-I"/>
    <property type="match status" value="1"/>
</dbReference>
<dbReference type="SUPFAM" id="SSF55347">
    <property type="entry name" value="Glyceraldehyde-3-phosphate dehydrogenase-like, C-terminal domain"/>
    <property type="match status" value="1"/>
</dbReference>
<comment type="similarity">
    <text evidence="1 3">Belongs to the glyceraldehyde-3-phosphate dehydrogenase family.</text>
</comment>
<dbReference type="CDD" id="cd05214">
    <property type="entry name" value="GAPDH_I_N"/>
    <property type="match status" value="1"/>
</dbReference>
<dbReference type="Proteomes" id="UP000245728">
    <property type="component" value="Chromosome"/>
</dbReference>
<dbReference type="GO" id="GO:0051287">
    <property type="term" value="F:NAD binding"/>
    <property type="evidence" value="ECO:0007669"/>
    <property type="project" value="InterPro"/>
</dbReference>
<dbReference type="Gene3D" id="3.30.360.10">
    <property type="entry name" value="Dihydrodipicolinate Reductase, domain 2"/>
    <property type="match status" value="1"/>
</dbReference>
<evidence type="ECO:0000256" key="4">
    <source>
        <dbReference type="RuleBase" id="RU361160"/>
    </source>
</evidence>
<dbReference type="Gene3D" id="3.40.50.720">
    <property type="entry name" value="NAD(P)-binding Rossmann-like Domain"/>
    <property type="match status" value="1"/>
</dbReference>
<evidence type="ECO:0000313" key="7">
    <source>
        <dbReference type="Proteomes" id="UP000245728"/>
    </source>
</evidence>
<dbReference type="EMBL" id="CP029347">
    <property type="protein sequence ID" value="AWL12157.1"/>
    <property type="molecule type" value="Genomic_DNA"/>
</dbReference>
<evidence type="ECO:0000256" key="3">
    <source>
        <dbReference type="RuleBase" id="RU000397"/>
    </source>
</evidence>
<evidence type="ECO:0000259" key="5">
    <source>
        <dbReference type="SMART" id="SM00846"/>
    </source>
</evidence>
<dbReference type="InterPro" id="IPR020830">
    <property type="entry name" value="GlycerAld_3-P_DH_AS"/>
</dbReference>
<evidence type="ECO:0000256" key="2">
    <source>
        <dbReference type="ARBA" id="ARBA00023002"/>
    </source>
</evidence>
<dbReference type="SUPFAM" id="SSF51735">
    <property type="entry name" value="NAD(P)-binding Rossmann-fold domains"/>
    <property type="match status" value="1"/>
</dbReference>
<dbReference type="PANTHER" id="PTHR43454:SF1">
    <property type="entry name" value="GLYCERALDEHYDE 3-PHOSPHATE DEHYDROGENASE NAD(P) BINDING DOMAIN-CONTAINING PROTEIN"/>
    <property type="match status" value="1"/>
</dbReference>
<dbReference type="OrthoDB" id="9803304at2"/>
<dbReference type="GO" id="GO:0006006">
    <property type="term" value="P:glucose metabolic process"/>
    <property type="evidence" value="ECO:0007669"/>
    <property type="project" value="InterPro"/>
</dbReference>
<dbReference type="InterPro" id="IPR020829">
    <property type="entry name" value="GlycerAld_3-P_DH_cat"/>
</dbReference>
<sequence length="486" mass="53931">MNHQHEQELLNSWQERQEYAEQMQPLLGKLHRDKSVEVTLYGRPLLGANTIDIIKAHRTVRLHTGNKLRLRESWPLLEALSEMNLKPAQVDLGKLAYHYHYGDKAQGRDITTYLQQELADIIGDDTENKPQDVVLYGFGRIGRLLARLLIERHGKNNKLRLKAIVVRGGREGDLEKRASLLRRDSVHGPFNGSITVDHERKAIKANGAYIQVIYANSPDEVDYTQYGIDDAIVVDNTGMWRDEEGLGLHLKSKGAKKVLLTAPGKGDIKNIVHGVNHGDISADDAILSAASCTTNAITPVLKALDEHYGITNGHVETVHSFTNDQNLIDNYHKADRRGRAAPLNMVITETGAAKAVAKAYPKLSGKLTGNAIRVPTPNVSLAILNLNLAKSTDKDGINEFLRNTALFSELQNQIDFTASTELVSTDLVGSRYASVVDSQATIVSEDRATLYVWYDNEFGYSCQVMRIVQDMAGQQIPTLPVWGLES</sequence>
<dbReference type="InterPro" id="IPR036291">
    <property type="entry name" value="NAD(P)-bd_dom_sf"/>
</dbReference>
<dbReference type="Pfam" id="PF00044">
    <property type="entry name" value="Gp_dh_N"/>
    <property type="match status" value="1"/>
</dbReference>
<dbReference type="InterPro" id="IPR006424">
    <property type="entry name" value="Glyceraldehyde-3-P_DH_1"/>
</dbReference>
<organism evidence="6 7">
    <name type="scientific">Saliniradius amylolyticus</name>
    <dbReference type="NCBI Taxonomy" id="2183582"/>
    <lineage>
        <taxon>Bacteria</taxon>
        <taxon>Pseudomonadati</taxon>
        <taxon>Pseudomonadota</taxon>
        <taxon>Gammaproteobacteria</taxon>
        <taxon>Alteromonadales</taxon>
        <taxon>Alteromonadaceae</taxon>
        <taxon>Saliniradius</taxon>
    </lineage>
</organism>
<dbReference type="KEGG" id="salh:HMF8227_01684"/>
<evidence type="ECO:0000313" key="6">
    <source>
        <dbReference type="EMBL" id="AWL12157.1"/>
    </source>
</evidence>
<dbReference type="AlphaFoldDB" id="A0A2S2E597"/>
<dbReference type="InterPro" id="IPR020831">
    <property type="entry name" value="GlycerAld/Erythrose_P_DH"/>
</dbReference>
<dbReference type="InterPro" id="IPR020828">
    <property type="entry name" value="GlycerAld_3-P_DH_NAD(P)-bd"/>
</dbReference>
<proteinExistence type="inferred from homology"/>
<dbReference type="PRINTS" id="PR00078">
    <property type="entry name" value="G3PDHDRGNASE"/>
</dbReference>
<feature type="domain" description="Glyceraldehyde 3-phosphate dehydrogenase NAD(P) binding" evidence="5">
    <location>
        <begin position="131"/>
        <end position="292"/>
    </location>
</feature>
<protein>
    <recommendedName>
        <fullName evidence="4">Glyceraldehyde-3-phosphate dehydrogenase</fullName>
        <ecNumber evidence="4">1.2.1.-</ecNumber>
    </recommendedName>
</protein>
<dbReference type="GO" id="GO:0016620">
    <property type="term" value="F:oxidoreductase activity, acting on the aldehyde or oxo group of donors, NAD or NADP as acceptor"/>
    <property type="evidence" value="ECO:0007669"/>
    <property type="project" value="InterPro"/>
</dbReference>
<dbReference type="GO" id="GO:0050661">
    <property type="term" value="F:NADP binding"/>
    <property type="evidence" value="ECO:0007669"/>
    <property type="project" value="InterPro"/>
</dbReference>
<dbReference type="PROSITE" id="PS00071">
    <property type="entry name" value="GAPDH"/>
    <property type="match status" value="1"/>
</dbReference>
<gene>
    <name evidence="6" type="primary">gapA</name>
    <name evidence="6" type="ORF">HMF8227_01684</name>
</gene>
<dbReference type="Pfam" id="PF02800">
    <property type="entry name" value="Gp_dh_C"/>
    <property type="match status" value="1"/>
</dbReference>
<dbReference type="PANTHER" id="PTHR43454">
    <property type="entry name" value="GLYCERALDEHYDE-3-PHOSPHATE DEHYDROGENASE"/>
    <property type="match status" value="1"/>
</dbReference>
<dbReference type="RefSeq" id="WP_109339758.1">
    <property type="nucleotide sequence ID" value="NZ_CP029347.1"/>
</dbReference>
<keyword evidence="7" id="KW-1185">Reference proteome</keyword>
<accession>A0A2S2E597</accession>
<dbReference type="NCBIfam" id="NF006139">
    <property type="entry name" value="PRK08289.1"/>
    <property type="match status" value="1"/>
</dbReference>